<evidence type="ECO:0000256" key="8">
    <source>
        <dbReference type="SAM" id="SignalP"/>
    </source>
</evidence>
<reference evidence="9 10" key="1">
    <citation type="submission" date="2023-01" db="EMBL/GenBank/DDBJ databases">
        <title>Analysis of 21 Apiospora genomes using comparative genomics revels a genus with tremendous synthesis potential of carbohydrate active enzymes and secondary metabolites.</title>
        <authorList>
            <person name="Sorensen T."/>
        </authorList>
    </citation>
    <scope>NUCLEOTIDE SEQUENCE [LARGE SCALE GENOMIC DNA]</scope>
    <source>
        <strain evidence="9 10">CBS 83171</strain>
    </source>
</reference>
<keyword evidence="3" id="KW-0479">Metal-binding</keyword>
<evidence type="ECO:0000256" key="6">
    <source>
        <dbReference type="ARBA" id="ARBA00023157"/>
    </source>
</evidence>
<comment type="caution">
    <text evidence="9">The sequence shown here is derived from an EMBL/GenBank/DDBJ whole genome shotgun (WGS) entry which is preliminary data.</text>
</comment>
<dbReference type="InterPro" id="IPR008947">
    <property type="entry name" value="PLipase_C/P1_nuclease_dom_sf"/>
</dbReference>
<comment type="similarity">
    <text evidence="1">Belongs to the nuclease type I family.</text>
</comment>
<evidence type="ECO:0000313" key="10">
    <source>
        <dbReference type="Proteomes" id="UP001446871"/>
    </source>
</evidence>
<protein>
    <submittedName>
        <fullName evidence="9">Uncharacterized protein</fullName>
    </submittedName>
</protein>
<organism evidence="9 10">
    <name type="scientific">Apiospora saccharicola</name>
    <dbReference type="NCBI Taxonomy" id="335842"/>
    <lineage>
        <taxon>Eukaryota</taxon>
        <taxon>Fungi</taxon>
        <taxon>Dikarya</taxon>
        <taxon>Ascomycota</taxon>
        <taxon>Pezizomycotina</taxon>
        <taxon>Sordariomycetes</taxon>
        <taxon>Xylariomycetidae</taxon>
        <taxon>Amphisphaeriales</taxon>
        <taxon>Apiosporaceae</taxon>
        <taxon>Apiospora</taxon>
    </lineage>
</organism>
<accession>A0ABR1VN42</accession>
<dbReference type="CDD" id="cd11010">
    <property type="entry name" value="S1-P1_nuclease"/>
    <property type="match status" value="1"/>
</dbReference>
<gene>
    <name evidence="9" type="ORF">PG996_005930</name>
</gene>
<keyword evidence="2" id="KW-0540">Nuclease</keyword>
<dbReference type="Pfam" id="PF02265">
    <property type="entry name" value="S1-P1_nuclease"/>
    <property type="match status" value="1"/>
</dbReference>
<keyword evidence="8" id="KW-0732">Signal</keyword>
<feature type="signal peptide" evidence="8">
    <location>
        <begin position="1"/>
        <end position="20"/>
    </location>
</feature>
<evidence type="ECO:0000256" key="2">
    <source>
        <dbReference type="ARBA" id="ARBA00022722"/>
    </source>
</evidence>
<evidence type="ECO:0000256" key="1">
    <source>
        <dbReference type="ARBA" id="ARBA00009547"/>
    </source>
</evidence>
<keyword evidence="5" id="KW-0378">Hydrolase</keyword>
<dbReference type="Gene3D" id="1.10.575.10">
    <property type="entry name" value="P1 Nuclease"/>
    <property type="match status" value="2"/>
</dbReference>
<dbReference type="PANTHER" id="PTHR33146">
    <property type="entry name" value="ENDONUCLEASE 4"/>
    <property type="match status" value="1"/>
</dbReference>
<evidence type="ECO:0000256" key="5">
    <source>
        <dbReference type="ARBA" id="ARBA00022801"/>
    </source>
</evidence>
<feature type="chain" id="PRO_5046026962" evidence="8">
    <location>
        <begin position="21"/>
        <end position="259"/>
    </location>
</feature>
<dbReference type="SUPFAM" id="SSF48537">
    <property type="entry name" value="Phospholipase C/P1 nuclease"/>
    <property type="match status" value="1"/>
</dbReference>
<evidence type="ECO:0000256" key="3">
    <source>
        <dbReference type="ARBA" id="ARBA00022723"/>
    </source>
</evidence>
<keyword evidence="6" id="KW-1015">Disulfide bond</keyword>
<keyword evidence="7" id="KW-0325">Glycoprotein</keyword>
<dbReference type="Proteomes" id="UP001446871">
    <property type="component" value="Unassembled WGS sequence"/>
</dbReference>
<proteinExistence type="inferred from homology"/>
<evidence type="ECO:0000256" key="7">
    <source>
        <dbReference type="ARBA" id="ARBA00023180"/>
    </source>
</evidence>
<dbReference type="PANTHER" id="PTHR33146:SF26">
    <property type="entry name" value="ENDONUCLEASE 4"/>
    <property type="match status" value="1"/>
</dbReference>
<keyword evidence="4" id="KW-0255">Endonuclease</keyword>
<keyword evidence="10" id="KW-1185">Reference proteome</keyword>
<sequence length="259" mass="28691">MRLSTAAVGLLVLVPSPCYGWGSLGHVAVGYLASNFVQDNTASYFKQLLKNDTEHYIAGVATWADTIRYTKWGRFSKDFHFIDAKDEPPTYCGVDFERDCKEAGCVVNAIKNYTEQLLDDELVAYRRAQAAKWDTSIAEKMLGGQRGPYPAAQHWAGNLSVEIGTGKYSSVRESWVHGLDLDSPIETAMIWATESNAHVCTAVLPEGPEAIVGRELAFGEYFERAAPVIEVQVARAGYRLAKWLDLIVDNIQHQALSEL</sequence>
<evidence type="ECO:0000256" key="4">
    <source>
        <dbReference type="ARBA" id="ARBA00022759"/>
    </source>
</evidence>
<dbReference type="InterPro" id="IPR003154">
    <property type="entry name" value="S1/P1nuclease"/>
</dbReference>
<dbReference type="EMBL" id="JAQQWM010000003">
    <property type="protein sequence ID" value="KAK8072582.1"/>
    <property type="molecule type" value="Genomic_DNA"/>
</dbReference>
<evidence type="ECO:0000313" key="9">
    <source>
        <dbReference type="EMBL" id="KAK8072582.1"/>
    </source>
</evidence>
<name>A0ABR1VN42_9PEZI</name>